<evidence type="ECO:0000256" key="1">
    <source>
        <dbReference type="SAM" id="SignalP"/>
    </source>
</evidence>
<organism evidence="2 3">
    <name type="scientific">Paramagnetospirillum caucaseum</name>
    <dbReference type="NCBI Taxonomy" id="1244869"/>
    <lineage>
        <taxon>Bacteria</taxon>
        <taxon>Pseudomonadati</taxon>
        <taxon>Pseudomonadota</taxon>
        <taxon>Alphaproteobacteria</taxon>
        <taxon>Rhodospirillales</taxon>
        <taxon>Magnetospirillaceae</taxon>
        <taxon>Paramagnetospirillum</taxon>
    </lineage>
</organism>
<comment type="caution">
    <text evidence="2">The sequence shown here is derived from an EMBL/GenBank/DDBJ whole genome shotgun (WGS) entry which is preliminary data.</text>
</comment>
<dbReference type="Proteomes" id="UP000011744">
    <property type="component" value="Unassembled WGS sequence"/>
</dbReference>
<dbReference type="EMBL" id="AONQ01000032">
    <property type="protein sequence ID" value="EME69539.1"/>
    <property type="molecule type" value="Genomic_DNA"/>
</dbReference>
<proteinExistence type="predicted"/>
<reference evidence="2 3" key="1">
    <citation type="journal article" date="2014" name="Genome Announc.">
        <title>Draft Genome Sequence of Magnetospirillum sp. Strain SO-1, a Freshwater Magnetotactic Bacterium Isolated from the Ol'khovka River, Russia.</title>
        <authorList>
            <person name="Grouzdev D.S."/>
            <person name="Dziuba M.V."/>
            <person name="Sukhacheva M.S."/>
            <person name="Mardanov A.V."/>
            <person name="Beletskiy A.V."/>
            <person name="Kuznetsov B.B."/>
            <person name="Skryabin K.G."/>
        </authorList>
    </citation>
    <scope>NUCLEOTIDE SEQUENCE [LARGE SCALE GENOMIC DNA]</scope>
    <source>
        <strain evidence="2 3">SO-1</strain>
    </source>
</reference>
<keyword evidence="1" id="KW-0732">Signal</keyword>
<gene>
    <name evidence="2" type="ORF">H261_12834</name>
</gene>
<evidence type="ECO:0000313" key="3">
    <source>
        <dbReference type="Proteomes" id="UP000011744"/>
    </source>
</evidence>
<dbReference type="PATRIC" id="fig|1244869.3.peg.2589"/>
<keyword evidence="3" id="KW-1185">Reference proteome</keyword>
<dbReference type="AlphaFoldDB" id="M3AAM1"/>
<protein>
    <submittedName>
        <fullName evidence="2">Uncharacterized protein</fullName>
    </submittedName>
</protein>
<sequence>MLTSIRTLAFTVAVGSFVALGSAGAYAQAANPCAAKKAMDDKAMMDKKPANPCAAKPANPCAAKKM</sequence>
<dbReference type="RefSeq" id="WP_008618079.1">
    <property type="nucleotide sequence ID" value="NZ_AONQ01000032.1"/>
</dbReference>
<accession>M3AAM1</accession>
<dbReference type="STRING" id="1244869.H261_12834"/>
<evidence type="ECO:0000313" key="2">
    <source>
        <dbReference type="EMBL" id="EME69539.1"/>
    </source>
</evidence>
<feature type="signal peptide" evidence="1">
    <location>
        <begin position="1"/>
        <end position="27"/>
    </location>
</feature>
<name>M3AAM1_9PROT</name>
<feature type="chain" id="PRO_5004030755" evidence="1">
    <location>
        <begin position="28"/>
        <end position="66"/>
    </location>
</feature>